<dbReference type="EMBL" id="JAULSX010000005">
    <property type="protein sequence ID" value="KAK3490185.1"/>
    <property type="molecule type" value="Genomic_DNA"/>
</dbReference>
<comment type="similarity">
    <text evidence="9">Belongs to the peptidase M16 family. UQCRC2/QCR2 subfamily.</text>
</comment>
<dbReference type="PANTHER" id="PTHR11851:SF209">
    <property type="entry name" value="CYTOCHROME B-C1 COMPLEX SUBUNIT 2, MITOCHONDRIAL"/>
    <property type="match status" value="1"/>
</dbReference>
<dbReference type="PANTHER" id="PTHR11851">
    <property type="entry name" value="METALLOPROTEASE"/>
    <property type="match status" value="1"/>
</dbReference>
<accession>A0AAJ0MQ09</accession>
<dbReference type="Proteomes" id="UP001285908">
    <property type="component" value="Unassembled WGS sequence"/>
</dbReference>
<evidence type="ECO:0000256" key="9">
    <source>
        <dbReference type="ARBA" id="ARBA00038146"/>
    </source>
</evidence>
<evidence type="ECO:0000256" key="7">
    <source>
        <dbReference type="ARBA" id="ARBA00023128"/>
    </source>
</evidence>
<evidence type="ECO:0000256" key="10">
    <source>
        <dbReference type="ARBA" id="ARBA00040751"/>
    </source>
</evidence>
<dbReference type="Pfam" id="PF00675">
    <property type="entry name" value="Peptidase_M16"/>
    <property type="match status" value="1"/>
</dbReference>
<evidence type="ECO:0000256" key="2">
    <source>
        <dbReference type="ARBA" id="ARBA00022448"/>
    </source>
</evidence>
<dbReference type="GO" id="GO:0046872">
    <property type="term" value="F:metal ion binding"/>
    <property type="evidence" value="ECO:0007669"/>
    <property type="project" value="InterPro"/>
</dbReference>
<dbReference type="RefSeq" id="XP_062691368.1">
    <property type="nucleotide sequence ID" value="XM_062835033.1"/>
</dbReference>
<dbReference type="InterPro" id="IPR007863">
    <property type="entry name" value="Peptidase_M16_C"/>
</dbReference>
<dbReference type="GO" id="GO:0005743">
    <property type="term" value="C:mitochondrial inner membrane"/>
    <property type="evidence" value="ECO:0007669"/>
    <property type="project" value="UniProtKB-SubCell"/>
</dbReference>
<evidence type="ECO:0000256" key="11">
    <source>
        <dbReference type="ARBA" id="ARBA00041372"/>
    </source>
</evidence>
<reference evidence="14 15" key="1">
    <citation type="journal article" date="2023" name="Mol. Phylogenet. Evol.">
        <title>Genome-scale phylogeny and comparative genomics of the fungal order Sordariales.</title>
        <authorList>
            <person name="Hensen N."/>
            <person name="Bonometti L."/>
            <person name="Westerberg I."/>
            <person name="Brannstrom I.O."/>
            <person name="Guillou S."/>
            <person name="Cros-Aarteil S."/>
            <person name="Calhoun S."/>
            <person name="Haridas S."/>
            <person name="Kuo A."/>
            <person name="Mondo S."/>
            <person name="Pangilinan J."/>
            <person name="Riley R."/>
            <person name="LaButti K."/>
            <person name="Andreopoulos B."/>
            <person name="Lipzen A."/>
            <person name="Chen C."/>
            <person name="Yan M."/>
            <person name="Daum C."/>
            <person name="Ng V."/>
            <person name="Clum A."/>
            <person name="Steindorff A."/>
            <person name="Ohm R.A."/>
            <person name="Martin F."/>
            <person name="Silar P."/>
            <person name="Natvig D.O."/>
            <person name="Lalanne C."/>
            <person name="Gautier V."/>
            <person name="Ament-Velasquez S.L."/>
            <person name="Kruys A."/>
            <person name="Hutchinson M.I."/>
            <person name="Powell A.J."/>
            <person name="Barry K."/>
            <person name="Miller A.N."/>
            <person name="Grigoriev I.V."/>
            <person name="Debuchy R."/>
            <person name="Gladieux P."/>
            <person name="Hiltunen Thoren M."/>
            <person name="Johannesson H."/>
        </authorList>
    </citation>
    <scope>NUCLEOTIDE SEQUENCE [LARGE SCALE GENOMIC DNA]</scope>
    <source>
        <strain evidence="14 15">FGSC 10403</strain>
    </source>
</reference>
<evidence type="ECO:0000256" key="6">
    <source>
        <dbReference type="ARBA" id="ARBA00022982"/>
    </source>
</evidence>
<dbReference type="InterPro" id="IPR011765">
    <property type="entry name" value="Pept_M16_N"/>
</dbReference>
<dbReference type="GeneID" id="87872655"/>
<comment type="caution">
    <text evidence="14">The sequence shown here is derived from an EMBL/GenBank/DDBJ whole genome shotgun (WGS) entry which is preliminary data.</text>
</comment>
<dbReference type="InterPro" id="IPR011249">
    <property type="entry name" value="Metalloenz_LuxS/M16"/>
</dbReference>
<evidence type="ECO:0000256" key="3">
    <source>
        <dbReference type="ARBA" id="ARBA00022660"/>
    </source>
</evidence>
<evidence type="ECO:0000256" key="5">
    <source>
        <dbReference type="ARBA" id="ARBA00022946"/>
    </source>
</evidence>
<dbReference type="FunFam" id="3.30.830.10:FF:000021">
    <property type="entry name" value="Cytochrome b-c1 complex subunit 2"/>
    <property type="match status" value="1"/>
</dbReference>
<keyword evidence="8" id="KW-0472">Membrane</keyword>
<evidence type="ECO:0000256" key="4">
    <source>
        <dbReference type="ARBA" id="ARBA00022792"/>
    </source>
</evidence>
<evidence type="ECO:0000259" key="12">
    <source>
        <dbReference type="Pfam" id="PF00675"/>
    </source>
</evidence>
<feature type="domain" description="Peptidase M16 N-terminal" evidence="12">
    <location>
        <begin position="48"/>
        <end position="192"/>
    </location>
</feature>
<comment type="subcellular location">
    <subcellularLocation>
        <location evidence="1">Mitochondrion inner membrane</location>
        <topology evidence="1">Peripheral membrane protein</topology>
        <orientation evidence="1">Matrix side</orientation>
    </subcellularLocation>
</comment>
<dbReference type="Gene3D" id="3.30.830.10">
    <property type="entry name" value="Metalloenzyme, LuxS/M16 peptidase-like"/>
    <property type="match status" value="2"/>
</dbReference>
<protein>
    <recommendedName>
        <fullName evidence="10">Cytochrome b-c1 complex subunit 2, mitochondrial</fullName>
    </recommendedName>
    <alternativeName>
        <fullName evidence="11">Core protein II</fullName>
    </alternativeName>
</protein>
<feature type="domain" description="Peptidase M16 C-terminal" evidence="13">
    <location>
        <begin position="203"/>
        <end position="377"/>
    </location>
</feature>
<dbReference type="InterPro" id="IPR050361">
    <property type="entry name" value="MPP/UQCRC_Complex"/>
</dbReference>
<organism evidence="14 15">
    <name type="scientific">Neurospora hispaniola</name>
    <dbReference type="NCBI Taxonomy" id="588809"/>
    <lineage>
        <taxon>Eukaryota</taxon>
        <taxon>Fungi</taxon>
        <taxon>Dikarya</taxon>
        <taxon>Ascomycota</taxon>
        <taxon>Pezizomycotina</taxon>
        <taxon>Sordariomycetes</taxon>
        <taxon>Sordariomycetidae</taxon>
        <taxon>Sordariales</taxon>
        <taxon>Sordariaceae</taxon>
        <taxon>Neurospora</taxon>
    </lineage>
</organism>
<keyword evidence="4" id="KW-0999">Mitochondrion inner membrane</keyword>
<sequence>MISRSALSRGSQLALRRPAAAKTAQRGFAAAAASPAASYEPTTIAGVKVASRDDSGPTTRLAVVAKAGTRYEPLPGLTVGLEEFAFKAGTQNTNKRTALRITRESELLGGQLQAYHTREAVVLQASFLREDLPYFTELLAEVISETKYTTHEFHELVENCIHEKQAKLDSAAIALDAAHNVAFHSGLGSPLYPTVDTPTSSYLNENSVAAFANLAYNKANIAVVADGASQAGLEKWVEPFFKGVPATSSGNLNTAASKYFGGEQRVAKNGKNAIVIAFPGASLGVPHPETSVLVGLLGGVSNIKWSPGFSLLAKATAANPGAEAFAHNYAYSDAGLLAIQITGKGAAVGKVAVEAVKGLKAIAAGGVSKEDLTKAIAKAKFNLLSASEVSGTGLVHAGANLLAGGKPIQVAETLKALEGVTAEKLQAAAKKLLEGKASVSAVGDLHVLPYAEDLGLKV</sequence>
<name>A0AAJ0MQ09_9PEZI</name>
<dbReference type="AlphaFoldDB" id="A0AAJ0MQ09"/>
<evidence type="ECO:0000259" key="13">
    <source>
        <dbReference type="Pfam" id="PF05193"/>
    </source>
</evidence>
<keyword evidence="3" id="KW-0679">Respiratory chain</keyword>
<proteinExistence type="inferred from homology"/>
<evidence type="ECO:0000256" key="8">
    <source>
        <dbReference type="ARBA" id="ARBA00023136"/>
    </source>
</evidence>
<gene>
    <name evidence="14" type="ORF">B0T23DRAFT_317903</name>
</gene>
<dbReference type="SUPFAM" id="SSF63411">
    <property type="entry name" value="LuxS/MPP-like metallohydrolase"/>
    <property type="match status" value="2"/>
</dbReference>
<evidence type="ECO:0000256" key="1">
    <source>
        <dbReference type="ARBA" id="ARBA00004443"/>
    </source>
</evidence>
<keyword evidence="15" id="KW-1185">Reference proteome</keyword>
<keyword evidence="6" id="KW-0249">Electron transport</keyword>
<keyword evidence="2" id="KW-0813">Transport</keyword>
<evidence type="ECO:0000313" key="14">
    <source>
        <dbReference type="EMBL" id="KAK3490185.1"/>
    </source>
</evidence>
<keyword evidence="5" id="KW-0809">Transit peptide</keyword>
<keyword evidence="7" id="KW-0496">Mitochondrion</keyword>
<dbReference type="FunFam" id="3.30.830.10:FF:000039">
    <property type="entry name" value="Ubiquinol-cytochrome c reductase core subunit 2"/>
    <property type="match status" value="1"/>
</dbReference>
<dbReference type="Pfam" id="PF05193">
    <property type="entry name" value="Peptidase_M16_C"/>
    <property type="match status" value="1"/>
</dbReference>
<evidence type="ECO:0000313" key="15">
    <source>
        <dbReference type="Proteomes" id="UP001285908"/>
    </source>
</evidence>